<keyword evidence="1" id="KW-0464">Manganese</keyword>
<evidence type="ECO:0000259" key="3">
    <source>
        <dbReference type="PROSITE" id="PS50975"/>
    </source>
</evidence>
<gene>
    <name evidence="4" type="ORF">B9G39_18310</name>
</gene>
<dbReference type="PANTHER" id="PTHR21621:SF0">
    <property type="entry name" value="BETA-CITRYLGLUTAMATE SYNTHASE B-RELATED"/>
    <property type="match status" value="1"/>
</dbReference>
<dbReference type="Pfam" id="PF14397">
    <property type="entry name" value="ATPgrasp_ST"/>
    <property type="match status" value="1"/>
</dbReference>
<feature type="domain" description="ATP-grasp" evidence="3">
    <location>
        <begin position="44"/>
        <end position="305"/>
    </location>
</feature>
<dbReference type="GO" id="GO:0005524">
    <property type="term" value="F:ATP binding"/>
    <property type="evidence" value="ECO:0007669"/>
    <property type="project" value="UniProtKB-UniRule"/>
</dbReference>
<dbReference type="InterPro" id="IPR011761">
    <property type="entry name" value="ATP-grasp"/>
</dbReference>
<dbReference type="AlphaFoldDB" id="A0A4P9VR22"/>
<evidence type="ECO:0000256" key="2">
    <source>
        <dbReference type="PROSITE-ProRule" id="PRU00409"/>
    </source>
</evidence>
<evidence type="ECO:0000256" key="1">
    <source>
        <dbReference type="ARBA" id="ARBA00023211"/>
    </source>
</evidence>
<dbReference type="SUPFAM" id="SSF56059">
    <property type="entry name" value="Glutathione synthetase ATP-binding domain-like"/>
    <property type="match status" value="1"/>
</dbReference>
<sequence length="314" mass="34426">MFFTWPSKIRAKGILGMNKRNVSYISRYNPRHLYPYVDNKLKTKIVAEKYNVATTKLLGVVEYQYQVRELGRILEPYQGFAIKPAQGSGGKGILVISGKRNGLFVKTSGEELSLNDVMRHVSNTLSGLHSLGGKPDVSMIESLVNFAPVFDNYSYEGVPDIRMIVFKGYPVMAMLRLSTHASDGKANLHQGAVGVGLDLGTGKALLAVQKGRPIKKHPDTGFGFDSLQVPDWEVILHLASSCYEMTGLGYLGADIVLDKEVGPLLLELNARPGLAIQVANGIGLVPRLKKVEGIQKPHTSVEERVSFSKAHFSM</sequence>
<dbReference type="PROSITE" id="PS50975">
    <property type="entry name" value="ATP_GRASP"/>
    <property type="match status" value="1"/>
</dbReference>
<dbReference type="PANTHER" id="PTHR21621">
    <property type="entry name" value="RIBOSOMAL PROTEIN S6 MODIFICATION PROTEIN"/>
    <property type="match status" value="1"/>
</dbReference>
<dbReference type="GO" id="GO:0005737">
    <property type="term" value="C:cytoplasm"/>
    <property type="evidence" value="ECO:0007669"/>
    <property type="project" value="TreeGrafter"/>
</dbReference>
<dbReference type="NCBIfam" id="TIGR02291">
    <property type="entry name" value="rimK_rel_E_lig"/>
    <property type="match status" value="1"/>
</dbReference>
<evidence type="ECO:0000313" key="5">
    <source>
        <dbReference type="Proteomes" id="UP000257039"/>
    </source>
</evidence>
<dbReference type="RefSeq" id="WP_094788229.1">
    <property type="nucleotide sequence ID" value="NZ_NDXW01000001.1"/>
</dbReference>
<keyword evidence="5" id="KW-1185">Reference proteome</keyword>
<accession>A0A4P9VR22</accession>
<dbReference type="GO" id="GO:0009432">
    <property type="term" value="P:SOS response"/>
    <property type="evidence" value="ECO:0007669"/>
    <property type="project" value="TreeGrafter"/>
</dbReference>
<keyword evidence="2" id="KW-0067">ATP-binding</keyword>
<dbReference type="GO" id="GO:0018169">
    <property type="term" value="F:ribosomal S6-glutamic acid ligase activity"/>
    <property type="evidence" value="ECO:0007669"/>
    <property type="project" value="TreeGrafter"/>
</dbReference>
<keyword evidence="4" id="KW-0436">Ligase</keyword>
<organism evidence="4 5">
    <name type="scientific">Zooshikella ganghwensis</name>
    <dbReference type="NCBI Taxonomy" id="202772"/>
    <lineage>
        <taxon>Bacteria</taxon>
        <taxon>Pseudomonadati</taxon>
        <taxon>Pseudomonadota</taxon>
        <taxon>Gammaproteobacteria</taxon>
        <taxon>Oceanospirillales</taxon>
        <taxon>Zooshikellaceae</taxon>
        <taxon>Zooshikella</taxon>
    </lineage>
</organism>
<dbReference type="EMBL" id="NDXW01000001">
    <property type="protein sequence ID" value="RDH45239.1"/>
    <property type="molecule type" value="Genomic_DNA"/>
</dbReference>
<dbReference type="GO" id="GO:0046872">
    <property type="term" value="F:metal ion binding"/>
    <property type="evidence" value="ECO:0007669"/>
    <property type="project" value="InterPro"/>
</dbReference>
<evidence type="ECO:0000313" key="4">
    <source>
        <dbReference type="EMBL" id="RDH45239.1"/>
    </source>
</evidence>
<reference evidence="4 5" key="1">
    <citation type="submission" date="2017-04" db="EMBL/GenBank/DDBJ databases">
        <title>Draft genome sequence of Zooshikella ganghwensis VG4 isolated from Red Sea sediments.</title>
        <authorList>
            <person name="Rehman Z."/>
            <person name="Alam I."/>
            <person name="Kamau A."/>
            <person name="Bajic V."/>
            <person name="Leiknes T."/>
        </authorList>
    </citation>
    <scope>NUCLEOTIDE SEQUENCE [LARGE SCALE GENOMIC DNA]</scope>
    <source>
        <strain evidence="4 5">VG4</strain>
    </source>
</reference>
<dbReference type="InterPro" id="IPR039523">
    <property type="entry name" value="RimK-rel_E_lig_ATP-grasp"/>
</dbReference>
<dbReference type="InterPro" id="IPR011758">
    <property type="entry name" value="RimK-rel_E_lig"/>
</dbReference>
<proteinExistence type="predicted"/>
<dbReference type="Gene3D" id="3.30.470.20">
    <property type="entry name" value="ATP-grasp fold, B domain"/>
    <property type="match status" value="1"/>
</dbReference>
<dbReference type="Proteomes" id="UP000257039">
    <property type="component" value="Unassembled WGS sequence"/>
</dbReference>
<comment type="caution">
    <text evidence="4">The sequence shown here is derived from an EMBL/GenBank/DDBJ whole genome shotgun (WGS) entry which is preliminary data.</text>
</comment>
<name>A0A4P9VR22_9GAMM</name>
<keyword evidence="2" id="KW-0547">Nucleotide-binding</keyword>
<protein>
    <submittedName>
        <fullName evidence="4">Alpha-L-glutamate ligase-like protein</fullName>
    </submittedName>
</protein>